<evidence type="ECO:0000313" key="2">
    <source>
        <dbReference type="Proteomes" id="UP000199435"/>
    </source>
</evidence>
<gene>
    <name evidence="1" type="ORF">GA0061102_103719</name>
</gene>
<dbReference type="EMBL" id="FMAH01000037">
    <property type="protein sequence ID" value="SCB42423.1"/>
    <property type="molecule type" value="Genomic_DNA"/>
</dbReference>
<dbReference type="OrthoDB" id="7211025at2"/>
<dbReference type="AlphaFoldDB" id="A0A1C3WQT1"/>
<reference evidence="2" key="1">
    <citation type="submission" date="2016-08" db="EMBL/GenBank/DDBJ databases">
        <authorList>
            <person name="Varghese N."/>
            <person name="Submissions Spin"/>
        </authorList>
    </citation>
    <scope>NUCLEOTIDE SEQUENCE [LARGE SCALE GENOMIC DNA]</scope>
    <source>
        <strain evidence="2">HAMBI 2971</strain>
    </source>
</reference>
<accession>A0A1C3WQT1</accession>
<protein>
    <submittedName>
        <fullName evidence="1">Uncharacterized protein</fullName>
    </submittedName>
</protein>
<sequence>MNAKTVLAAAVLQENAMATSTRRYAVRREMDSSWTVYDVFTGVSAKPSTWELENLPEKEARVFCAILNEKDAARRIVRDRK</sequence>
<dbReference type="Proteomes" id="UP000199435">
    <property type="component" value="Unassembled WGS sequence"/>
</dbReference>
<proteinExistence type="predicted"/>
<name>A0A1C3WQT1_9HYPH</name>
<keyword evidence="2" id="KW-1185">Reference proteome</keyword>
<evidence type="ECO:0000313" key="1">
    <source>
        <dbReference type="EMBL" id="SCB42423.1"/>
    </source>
</evidence>
<dbReference type="RefSeq" id="WP_139115102.1">
    <property type="nucleotide sequence ID" value="NZ_FMAH01000037.1"/>
</dbReference>
<organism evidence="1 2">
    <name type="scientific">Rhizobium miluonense</name>
    <dbReference type="NCBI Taxonomy" id="411945"/>
    <lineage>
        <taxon>Bacteria</taxon>
        <taxon>Pseudomonadati</taxon>
        <taxon>Pseudomonadota</taxon>
        <taxon>Alphaproteobacteria</taxon>
        <taxon>Hyphomicrobiales</taxon>
        <taxon>Rhizobiaceae</taxon>
        <taxon>Rhizobium/Agrobacterium group</taxon>
        <taxon>Rhizobium</taxon>
    </lineage>
</organism>